<accession>A0A1R1PK69</accession>
<name>A0A1R1PK69_ZANCU</name>
<protein>
    <submittedName>
        <fullName evidence="1">Protein lifeguard 1</fullName>
    </submittedName>
</protein>
<reference evidence="2" key="1">
    <citation type="submission" date="2017-01" db="EMBL/GenBank/DDBJ databases">
        <authorList>
            <person name="Wang Y."/>
            <person name="White M."/>
            <person name="Kvist S."/>
            <person name="Moncalvo J.-M."/>
        </authorList>
    </citation>
    <scope>NUCLEOTIDE SEQUENCE [LARGE SCALE GENOMIC DNA]</scope>
    <source>
        <strain evidence="2">COL-18-3</strain>
    </source>
</reference>
<keyword evidence="2" id="KW-1185">Reference proteome</keyword>
<proteinExistence type="predicted"/>
<organism evidence="1 2">
    <name type="scientific">Zancudomyces culisetae</name>
    <name type="common">Gut fungus</name>
    <name type="synonym">Smittium culisetae</name>
    <dbReference type="NCBI Taxonomy" id="1213189"/>
    <lineage>
        <taxon>Eukaryota</taxon>
        <taxon>Fungi</taxon>
        <taxon>Fungi incertae sedis</taxon>
        <taxon>Zoopagomycota</taxon>
        <taxon>Kickxellomycotina</taxon>
        <taxon>Harpellomycetes</taxon>
        <taxon>Harpellales</taxon>
        <taxon>Legeriomycetaceae</taxon>
        <taxon>Zancudomyces</taxon>
    </lineage>
</organism>
<sequence length="267" mass="28455">MSYNQGYGNYQGGGYGYDQGGYNQGGYDQGAYNQGGYNQGGYDQSGYNQAGYNQGGYGQPDLDSLDENLSVEQYAAIFSGGSDTGLGRIEVKESVGARDLEGFDMDQMQRDFESMQALEGGDDRGLFGGSSKSGSYSKMHALIAGAAAYQAVKYFENKQKKQGKKMSHSTLKKMVAGFAAAMAVKHFEKAGNMQAGLTRDVVAQQAADRAIVGLESQIADSSQPQYNYSNYGGGEASSYDNQGGYDQGGYNQGGYNQGGYGGYNQGY</sequence>
<dbReference type="EMBL" id="LSSK01000916">
    <property type="protein sequence ID" value="OMH81370.1"/>
    <property type="molecule type" value="Genomic_DNA"/>
</dbReference>
<dbReference type="Proteomes" id="UP000188320">
    <property type="component" value="Unassembled WGS sequence"/>
</dbReference>
<dbReference type="InterPro" id="IPR022234">
    <property type="entry name" value="DUF3759"/>
</dbReference>
<dbReference type="OrthoDB" id="9895617at2759"/>
<gene>
    <name evidence="1" type="ORF">AX774_g5172</name>
</gene>
<dbReference type="PANTHER" id="PTHR37450">
    <property type="entry name" value="CIPC PROTEIN"/>
    <property type="match status" value="1"/>
</dbReference>
<evidence type="ECO:0000313" key="2">
    <source>
        <dbReference type="Proteomes" id="UP000188320"/>
    </source>
</evidence>
<dbReference type="AlphaFoldDB" id="A0A1R1PK69"/>
<comment type="caution">
    <text evidence="1">The sequence shown here is derived from an EMBL/GenBank/DDBJ whole genome shotgun (WGS) entry which is preliminary data.</text>
</comment>
<dbReference type="PANTHER" id="PTHR37450:SF1">
    <property type="entry name" value="CIPC PROTEIN"/>
    <property type="match status" value="1"/>
</dbReference>
<dbReference type="Pfam" id="PF12585">
    <property type="entry name" value="DUF3759"/>
    <property type="match status" value="1"/>
</dbReference>
<evidence type="ECO:0000313" key="1">
    <source>
        <dbReference type="EMBL" id="OMH81370.1"/>
    </source>
</evidence>